<evidence type="ECO:0000259" key="2">
    <source>
        <dbReference type="Pfam" id="PF00084"/>
    </source>
</evidence>
<sequence length="680" mass="75306">MKPTHCLSTSLHRLAGAAWGVSVGPVHLLNNQSYISFGLKPSPNRSVILCPYQLTAGEEVQRVYWEMWDDFEQVGTYEWRPATGGQAATGRLEGVVELNRDDGELELTKLRYDLAGDYLCGVDLTNGQSKNSSKEQVLIVDMSGSSSHSTYFDHCRAVNSFTSPATYPEPTLRAGLYLEGSETFYKEVSGKDWMKVVHPNGSITYSYDKVSFEIDKNSPLDIVFKLKMGFTKSDGTYISISSFSSSSPSWIEHGCPDVKERDHKGVRYFPSHNIVCRGGHKNTTKVCSFENHLKIKAHVPLEYLRVSTERELIAARSSQATNAVSYSQQATVTCDSGYRSAGDVSIVVMRCNGATRTWQPEKGTTATFDDLKCAVTSALRMGLVHLPHDNRYINYTKGASPDNSLLECVHHLDEEEQVATVSWTLWDTMNTVGTFEWHSADPEAGRRSIDAFLCGAVATGKLEGVVALGRDDGFLELLDLRYDLSGEYSCAVTLTNGKRVETAKWEVLIVESRSHLSILHRSLSECTYTTSYSTLAMFPKPSVRAGLYSESLGGFYKELPASQWRVEAYENGSFTHSYNQVSFELDAKTPMDVSFYVTVGIMKSDSNYIPVSSAMDKHIIRAKRCKLNPSREEQTNDTGIDVIKRRIMVCLVNDSLGVVRSGVGMVKVAGYSESGAVGMI</sequence>
<gene>
    <name evidence="3" type="ORF">E2C01_018781</name>
</gene>
<name>A0A5B7DX48_PORTR</name>
<accession>A0A5B7DX48</accession>
<feature type="domain" description="Sushi" evidence="2">
    <location>
        <begin position="320"/>
        <end position="361"/>
    </location>
</feature>
<dbReference type="EMBL" id="VSRR010001492">
    <property type="protein sequence ID" value="MPC25659.1"/>
    <property type="molecule type" value="Genomic_DNA"/>
</dbReference>
<comment type="caution">
    <text evidence="3">The sequence shown here is derived from an EMBL/GenBank/DDBJ whole genome shotgun (WGS) entry which is preliminary data.</text>
</comment>
<dbReference type="OrthoDB" id="6345657at2759"/>
<dbReference type="InterPro" id="IPR000436">
    <property type="entry name" value="Sushi_SCR_CCP_dom"/>
</dbReference>
<dbReference type="Proteomes" id="UP000324222">
    <property type="component" value="Unassembled WGS sequence"/>
</dbReference>
<evidence type="ECO:0000313" key="4">
    <source>
        <dbReference type="Proteomes" id="UP000324222"/>
    </source>
</evidence>
<keyword evidence="1" id="KW-1015">Disulfide bond</keyword>
<reference evidence="3 4" key="1">
    <citation type="submission" date="2019-05" db="EMBL/GenBank/DDBJ databases">
        <title>Another draft genome of Portunus trituberculatus and its Hox gene families provides insights of decapod evolution.</title>
        <authorList>
            <person name="Jeong J.-H."/>
            <person name="Song I."/>
            <person name="Kim S."/>
            <person name="Choi T."/>
            <person name="Kim D."/>
            <person name="Ryu S."/>
            <person name="Kim W."/>
        </authorList>
    </citation>
    <scope>NUCLEOTIDE SEQUENCE [LARGE SCALE GENOMIC DNA]</scope>
    <source>
        <tissue evidence="3">Muscle</tissue>
    </source>
</reference>
<keyword evidence="4" id="KW-1185">Reference proteome</keyword>
<protein>
    <recommendedName>
        <fullName evidence="2">Sushi domain-containing protein</fullName>
    </recommendedName>
</protein>
<dbReference type="AlphaFoldDB" id="A0A5B7DX48"/>
<evidence type="ECO:0000313" key="3">
    <source>
        <dbReference type="EMBL" id="MPC25659.1"/>
    </source>
</evidence>
<evidence type="ECO:0000256" key="1">
    <source>
        <dbReference type="ARBA" id="ARBA00023157"/>
    </source>
</evidence>
<dbReference type="Pfam" id="PF00084">
    <property type="entry name" value="Sushi"/>
    <property type="match status" value="1"/>
</dbReference>
<organism evidence="3 4">
    <name type="scientific">Portunus trituberculatus</name>
    <name type="common">Swimming crab</name>
    <name type="synonym">Neptunus trituberculatus</name>
    <dbReference type="NCBI Taxonomy" id="210409"/>
    <lineage>
        <taxon>Eukaryota</taxon>
        <taxon>Metazoa</taxon>
        <taxon>Ecdysozoa</taxon>
        <taxon>Arthropoda</taxon>
        <taxon>Crustacea</taxon>
        <taxon>Multicrustacea</taxon>
        <taxon>Malacostraca</taxon>
        <taxon>Eumalacostraca</taxon>
        <taxon>Eucarida</taxon>
        <taxon>Decapoda</taxon>
        <taxon>Pleocyemata</taxon>
        <taxon>Brachyura</taxon>
        <taxon>Eubrachyura</taxon>
        <taxon>Portunoidea</taxon>
        <taxon>Portunidae</taxon>
        <taxon>Portuninae</taxon>
        <taxon>Portunus</taxon>
    </lineage>
</organism>
<proteinExistence type="predicted"/>